<reference evidence="1 2" key="1">
    <citation type="journal article" date="2014" name="Genome Announc.">
        <title>Complete Genome of Bacillus megaterium Podophage Page.</title>
        <authorList>
            <person name="Lopez M.S."/>
            <person name="Hodde M.K."/>
            <person name="Chamakura K.R."/>
            <person name="Kuty Everett G.F."/>
        </authorList>
    </citation>
    <scope>NUCLEOTIDE SEQUENCE [LARGE SCALE GENOMIC DNA]</scope>
</reference>
<name>U5PVK0_9CAUD</name>
<dbReference type="RefSeq" id="YP_008770549.1">
    <property type="nucleotide sequence ID" value="NC_022764.1"/>
</dbReference>
<accession>U5PVK0</accession>
<dbReference type="EMBL" id="KF669655">
    <property type="protein sequence ID" value="AGY47964.1"/>
    <property type="molecule type" value="Genomic_DNA"/>
</dbReference>
<keyword evidence="2" id="KW-1185">Reference proteome</keyword>
<dbReference type="GeneID" id="18158570"/>
<sequence>MYPKQQHCPNCLAPVEDNNAEWEEGSHEVECSSCEKIYIVEPVYTFEGFRILKVCHACGETEIYCCCEREEK</sequence>
<evidence type="ECO:0000313" key="2">
    <source>
        <dbReference type="Proteomes" id="UP000017653"/>
    </source>
</evidence>
<organism evidence="1 2">
    <name type="scientific">Bacillus phage Page</name>
    <dbReference type="NCBI Taxonomy" id="1406786"/>
    <lineage>
        <taxon>Viruses</taxon>
        <taxon>Duplodnaviria</taxon>
        <taxon>Heunggongvirae</taxon>
        <taxon>Uroviricota</taxon>
        <taxon>Caudoviricetes</taxon>
        <taxon>Pagevirus</taxon>
        <taxon>Pagevirus page</taxon>
    </lineage>
</organism>
<evidence type="ECO:0000313" key="1">
    <source>
        <dbReference type="EMBL" id="AGY47964.1"/>
    </source>
</evidence>
<proteinExistence type="predicted"/>
<protein>
    <submittedName>
        <fullName evidence="1">Uncharacterized protein</fullName>
    </submittedName>
</protein>
<dbReference type="KEGG" id="vg:18158570"/>
<dbReference type="Proteomes" id="UP000017653">
    <property type="component" value="Segment"/>
</dbReference>
<gene>
    <name evidence="1" type="ORF">Page_42</name>
</gene>